<evidence type="ECO:0000313" key="1">
    <source>
        <dbReference type="EMBL" id="CAD6268541.1"/>
    </source>
</evidence>
<dbReference type="OrthoDB" id="696323at2759"/>
<proteinExistence type="predicted"/>
<comment type="caution">
    <text evidence="1">The sequence shown here is derived from an EMBL/GenBank/DDBJ whole genome shotgun (WGS) entry which is preliminary data.</text>
</comment>
<accession>A0A811REX0</accession>
<dbReference type="PANTHER" id="PTHR33087">
    <property type="entry name" value="OS07G0539200 PROTEIN"/>
    <property type="match status" value="1"/>
</dbReference>
<evidence type="ECO:0000313" key="2">
    <source>
        <dbReference type="Proteomes" id="UP000604825"/>
    </source>
</evidence>
<keyword evidence="2" id="KW-1185">Reference proteome</keyword>
<dbReference type="PANTHER" id="PTHR33087:SF38">
    <property type="entry name" value="OS10G0201600 PROTEIN"/>
    <property type="match status" value="1"/>
</dbReference>
<dbReference type="InterPro" id="IPR053253">
    <property type="entry name" value="Sex_diff_modulator"/>
</dbReference>
<dbReference type="AlphaFoldDB" id="A0A811REX0"/>
<name>A0A811REX0_9POAL</name>
<sequence>MVRKHLRDQFNIEDDAMSVLRHALEEFIFHFRSRDDLERVLNSRPPPVAASPFVLLWQRWSRLSSAMVGAFTYKVLVGIKGVPAHALSEDVAAHLLGSSCTQVEIATADADGVDDDDARELFVAARCLHPLLVPEQKLLVIPELQEPHDPGILFLREHEIIHSKLPIPHYLARMRVVEYQDWDPSSSSDDGGFPGADDYDDCGDSNYNGYHPGLEDGPSRTRPFGSATFCPGGRDGPSLGRGSGPAFWPRCHAAGVADDVRACIGGSGWVPHPQGLLHEGQSWLGGRAWSWCGMRRFGAGPRVREIADVASPRKQDREKSATIVVGAQMLGTPTGDGSPDARSLVWEVDF</sequence>
<protein>
    <submittedName>
        <fullName evidence="1">Uncharacterized protein</fullName>
    </submittedName>
</protein>
<gene>
    <name evidence="1" type="ORF">NCGR_LOCUS51846</name>
</gene>
<dbReference type="Proteomes" id="UP000604825">
    <property type="component" value="Unassembled WGS sequence"/>
</dbReference>
<reference evidence="1" key="1">
    <citation type="submission" date="2020-10" db="EMBL/GenBank/DDBJ databases">
        <authorList>
            <person name="Han B."/>
            <person name="Lu T."/>
            <person name="Zhao Q."/>
            <person name="Huang X."/>
            <person name="Zhao Y."/>
        </authorList>
    </citation>
    <scope>NUCLEOTIDE SEQUENCE</scope>
</reference>
<dbReference type="EMBL" id="CAJGYO010000014">
    <property type="protein sequence ID" value="CAD6268541.1"/>
    <property type="molecule type" value="Genomic_DNA"/>
</dbReference>
<organism evidence="1 2">
    <name type="scientific">Miscanthus lutarioriparius</name>
    <dbReference type="NCBI Taxonomy" id="422564"/>
    <lineage>
        <taxon>Eukaryota</taxon>
        <taxon>Viridiplantae</taxon>
        <taxon>Streptophyta</taxon>
        <taxon>Embryophyta</taxon>
        <taxon>Tracheophyta</taxon>
        <taxon>Spermatophyta</taxon>
        <taxon>Magnoliopsida</taxon>
        <taxon>Liliopsida</taxon>
        <taxon>Poales</taxon>
        <taxon>Poaceae</taxon>
        <taxon>PACMAD clade</taxon>
        <taxon>Panicoideae</taxon>
        <taxon>Andropogonodae</taxon>
        <taxon>Andropogoneae</taxon>
        <taxon>Saccharinae</taxon>
        <taxon>Miscanthus</taxon>
    </lineage>
</organism>